<evidence type="ECO:0000256" key="6">
    <source>
        <dbReference type="ARBA" id="ARBA00022840"/>
    </source>
</evidence>
<dbReference type="Proteomes" id="UP000092462">
    <property type="component" value="Unassembled WGS sequence"/>
</dbReference>
<protein>
    <recommendedName>
        <fullName evidence="10">Dynein light intermediate chain</fullName>
    </recommendedName>
</protein>
<feature type="compositionally biased region" description="Low complexity" evidence="11">
    <location>
        <begin position="99"/>
        <end position="108"/>
    </location>
</feature>
<keyword evidence="6 10" id="KW-0067">ATP-binding</keyword>
<feature type="compositionally biased region" description="Polar residues" evidence="11">
    <location>
        <begin position="82"/>
        <end position="91"/>
    </location>
</feature>
<evidence type="ECO:0000256" key="10">
    <source>
        <dbReference type="RuleBase" id="RU366047"/>
    </source>
</evidence>
<dbReference type="VEuPathDB" id="VectorBase:PPAI008911"/>
<comment type="subcellular location">
    <subcellularLocation>
        <location evidence="1 10">Cytoplasm</location>
        <location evidence="1 10">Cytoskeleton</location>
    </subcellularLocation>
</comment>
<evidence type="ECO:0000256" key="5">
    <source>
        <dbReference type="ARBA" id="ARBA00022741"/>
    </source>
</evidence>
<evidence type="ECO:0000313" key="12">
    <source>
        <dbReference type="EnsemblMetazoa" id="PPAI008911-PA"/>
    </source>
</evidence>
<dbReference type="GO" id="GO:0007018">
    <property type="term" value="P:microtubule-based movement"/>
    <property type="evidence" value="ECO:0007669"/>
    <property type="project" value="InterPro"/>
</dbReference>
<comment type="similarity">
    <text evidence="10">Belongs to the dynein light intermediate chain family.</text>
</comment>
<comment type="function">
    <text evidence="10">Acts as one of several non-catalytic accessory components of the cytoplasmic dynein 1 complex that are thought to be involved in linking dynein to cargos and to adapter proteins that regulate dynein function. Cytoplasmic dynein 1 acts as a motor for the intracellular retrograde motility of vesicles and organelles along microtubules. May play a role in binding dynein to membranous organelles or chromosomes.</text>
</comment>
<dbReference type="GO" id="GO:0005868">
    <property type="term" value="C:cytoplasmic dynein complex"/>
    <property type="evidence" value="ECO:0007669"/>
    <property type="project" value="UniProtKB-UniRule"/>
</dbReference>
<evidence type="ECO:0000256" key="9">
    <source>
        <dbReference type="ARBA" id="ARBA00023212"/>
    </source>
</evidence>
<keyword evidence="5 10" id="KW-0547">Nucleotide-binding</keyword>
<name>A0A1B0DKW7_PHLPP</name>
<dbReference type="Pfam" id="PF05783">
    <property type="entry name" value="DLIC"/>
    <property type="match status" value="1"/>
</dbReference>
<keyword evidence="8 10" id="KW-0505">Motor protein</keyword>
<evidence type="ECO:0000313" key="13">
    <source>
        <dbReference type="Proteomes" id="UP000092462"/>
    </source>
</evidence>
<feature type="region of interest" description="Disordered" evidence="11">
    <location>
        <begin position="22"/>
        <end position="133"/>
    </location>
</feature>
<dbReference type="GO" id="GO:0005813">
    <property type="term" value="C:centrosome"/>
    <property type="evidence" value="ECO:0007669"/>
    <property type="project" value="TreeGrafter"/>
</dbReference>
<keyword evidence="2 10" id="KW-0813">Transport</keyword>
<dbReference type="VEuPathDB" id="VectorBase:PPAPM1_003827"/>
<keyword evidence="13" id="KW-1185">Reference proteome</keyword>
<evidence type="ECO:0000256" key="3">
    <source>
        <dbReference type="ARBA" id="ARBA00022490"/>
    </source>
</evidence>
<evidence type="ECO:0000256" key="8">
    <source>
        <dbReference type="ARBA" id="ARBA00023175"/>
    </source>
</evidence>
<evidence type="ECO:0000256" key="1">
    <source>
        <dbReference type="ARBA" id="ARBA00004245"/>
    </source>
</evidence>
<dbReference type="GO" id="GO:0005524">
    <property type="term" value="F:ATP binding"/>
    <property type="evidence" value="ECO:0007669"/>
    <property type="project" value="UniProtKB-KW"/>
</dbReference>
<keyword evidence="9 10" id="KW-0206">Cytoskeleton</keyword>
<keyword evidence="4 10" id="KW-0493">Microtubule</keyword>
<comment type="subunit">
    <text evidence="10">Homodimer. The cytoplasmic dynein 1 complex consists of two catalytic heavy chains (HCs) and a number of non-catalytic subunits presented by intermediate chains (ICs).</text>
</comment>
<dbReference type="AlphaFoldDB" id="A0A1B0DKW7"/>
<organism evidence="12 13">
    <name type="scientific">Phlebotomus papatasi</name>
    <name type="common">Sandfly</name>
    <dbReference type="NCBI Taxonomy" id="29031"/>
    <lineage>
        <taxon>Eukaryota</taxon>
        <taxon>Metazoa</taxon>
        <taxon>Ecdysozoa</taxon>
        <taxon>Arthropoda</taxon>
        <taxon>Hexapoda</taxon>
        <taxon>Insecta</taxon>
        <taxon>Pterygota</taxon>
        <taxon>Neoptera</taxon>
        <taxon>Endopterygota</taxon>
        <taxon>Diptera</taxon>
        <taxon>Nematocera</taxon>
        <taxon>Psychodoidea</taxon>
        <taxon>Psychodidae</taxon>
        <taxon>Phlebotomus</taxon>
        <taxon>Phlebotomus</taxon>
    </lineage>
</organism>
<evidence type="ECO:0000256" key="7">
    <source>
        <dbReference type="ARBA" id="ARBA00023017"/>
    </source>
</evidence>
<proteinExistence type="inferred from homology"/>
<dbReference type="PANTHER" id="PTHR12688:SF0">
    <property type="entry name" value="DYNEIN LIGHT INTERMEDIATE CHAIN"/>
    <property type="match status" value="1"/>
</dbReference>
<dbReference type="EnsemblMetazoa" id="PPAI008911-RA">
    <property type="protein sequence ID" value="PPAI008911-PA"/>
    <property type="gene ID" value="PPAI008911"/>
</dbReference>
<dbReference type="GO" id="GO:0000226">
    <property type="term" value="P:microtubule cytoskeleton organization"/>
    <property type="evidence" value="ECO:0007669"/>
    <property type="project" value="TreeGrafter"/>
</dbReference>
<evidence type="ECO:0000256" key="2">
    <source>
        <dbReference type="ARBA" id="ARBA00022448"/>
    </source>
</evidence>
<dbReference type="InterPro" id="IPR008467">
    <property type="entry name" value="Dynein1_light_intermed_chain"/>
</dbReference>
<dbReference type="GO" id="GO:0045504">
    <property type="term" value="F:dynein heavy chain binding"/>
    <property type="evidence" value="ECO:0007669"/>
    <property type="project" value="TreeGrafter"/>
</dbReference>
<keyword evidence="7 10" id="KW-0243">Dynein</keyword>
<accession>A0A1B0DKW7</accession>
<evidence type="ECO:0000256" key="4">
    <source>
        <dbReference type="ARBA" id="ARBA00022701"/>
    </source>
</evidence>
<evidence type="ECO:0000256" key="11">
    <source>
        <dbReference type="SAM" id="MobiDB-lite"/>
    </source>
</evidence>
<keyword evidence="3 10" id="KW-0963">Cytoplasm</keyword>
<reference evidence="12" key="1">
    <citation type="submission" date="2022-08" db="UniProtKB">
        <authorList>
            <consortium name="EnsemblMetazoa"/>
        </authorList>
    </citation>
    <scope>IDENTIFICATION</scope>
    <source>
        <strain evidence="12">Israel</strain>
    </source>
</reference>
<sequence>QTATNRETEVHPEDEQTFLARQQQLLLQGQAPTRGESPMRSQPGAKVSPRTPISGSQGSPNKKIDAKLTPGTPGGEGVLANFFNSLLNKKSGTPGGPTGDVSGSPRSPGVGGIARQPPNGLEEGAGEKMSVRTDAAAELDRLTRSVVSKKEAEYAAQSDC</sequence>
<dbReference type="InterPro" id="IPR022780">
    <property type="entry name" value="Dynein_light_int_chain"/>
</dbReference>
<dbReference type="EMBL" id="AJVK01006515">
    <property type="status" value="NOT_ANNOTATED_CDS"/>
    <property type="molecule type" value="Genomic_DNA"/>
</dbReference>
<feature type="compositionally biased region" description="Polar residues" evidence="11">
    <location>
        <begin position="51"/>
        <end position="60"/>
    </location>
</feature>
<dbReference type="PANTHER" id="PTHR12688">
    <property type="entry name" value="DYNEIN LIGHT INTERMEDIATE CHAIN"/>
    <property type="match status" value="1"/>
</dbReference>
<dbReference type="GO" id="GO:0005874">
    <property type="term" value="C:microtubule"/>
    <property type="evidence" value="ECO:0007669"/>
    <property type="project" value="UniProtKB-KW"/>
</dbReference>